<reference evidence="14" key="1">
    <citation type="submission" date="2014-05" db="EMBL/GenBank/DDBJ databases">
        <title>Key roles for freshwater Actinobacteria revealed by deep metagenomic sequencing.</title>
        <authorList>
            <person name="Ghai R."/>
            <person name="Mizuno C.M."/>
            <person name="Picazo A."/>
            <person name="Camacho A."/>
            <person name="Rodriguez-Valera F."/>
        </authorList>
    </citation>
    <scope>NUCLEOTIDE SEQUENCE</scope>
</reference>
<comment type="caution">
    <text evidence="14">The sequence shown here is derived from an EMBL/GenBank/DDBJ whole genome shotgun (WGS) entry which is preliminary data.</text>
</comment>
<keyword evidence="5" id="KW-0067">ATP-binding</keyword>
<feature type="domain" description="Mur ligase N-terminal catalytic" evidence="11">
    <location>
        <begin position="32"/>
        <end position="79"/>
    </location>
</feature>
<evidence type="ECO:0000256" key="10">
    <source>
        <dbReference type="ARBA" id="ARBA00031461"/>
    </source>
</evidence>
<evidence type="ECO:0000256" key="5">
    <source>
        <dbReference type="ARBA" id="ARBA00022840"/>
    </source>
</evidence>
<dbReference type="InterPro" id="IPR000713">
    <property type="entry name" value="Mur_ligase_N"/>
</dbReference>
<dbReference type="InterPro" id="IPR005863">
    <property type="entry name" value="UDP-N-AcMur_synth"/>
</dbReference>
<dbReference type="Pfam" id="PF02875">
    <property type="entry name" value="Mur_ligase_C"/>
    <property type="match status" value="1"/>
</dbReference>
<keyword evidence="7" id="KW-0573">Peptidoglycan synthesis</keyword>
<dbReference type="InterPro" id="IPR004101">
    <property type="entry name" value="Mur_ligase_C"/>
</dbReference>
<dbReference type="GO" id="GO:0008360">
    <property type="term" value="P:regulation of cell shape"/>
    <property type="evidence" value="ECO:0007669"/>
    <property type="project" value="UniProtKB-KW"/>
</dbReference>
<dbReference type="GO" id="GO:0051301">
    <property type="term" value="P:cell division"/>
    <property type="evidence" value="ECO:0007669"/>
    <property type="project" value="UniProtKB-KW"/>
</dbReference>
<dbReference type="HAMAP" id="MF_02019">
    <property type="entry name" value="MurF"/>
    <property type="match status" value="1"/>
</dbReference>
<proteinExistence type="inferred from homology"/>
<dbReference type="GO" id="GO:0005524">
    <property type="term" value="F:ATP binding"/>
    <property type="evidence" value="ECO:0007669"/>
    <property type="project" value="UniProtKB-KW"/>
</dbReference>
<accession>A0A094Q509</accession>
<dbReference type="InterPro" id="IPR035911">
    <property type="entry name" value="MurE/MurF_N"/>
</dbReference>
<dbReference type="PANTHER" id="PTHR43024">
    <property type="entry name" value="UDP-N-ACETYLMURAMOYL-TRIPEPTIDE--D-ALANYL-D-ALANINE LIGASE"/>
    <property type="match status" value="1"/>
</dbReference>
<sequence length="462" mass="49235">MIALTLAQIATIVGGKTYGDSSQVITSAPVFDSREAVKGSLFLALVGENSDGHDFTENAQSHGASGFMTTREVKGNGVIVNDVLLAVRALAAYVRTQLPNVKVIAITGSSGKTTTKDLLASILSSRAQCVSTKASFNNELGAPITLLECTPETKYCILEMGARHLGDIAALCEMAKPDVGVVLRVGTAHLGEFGSVEKIAQTKGELIQSLAPDAIAVLGTYDTYTKSMKSHHTGKVIYFGEDSHDDVRAADVEMREARAHFDLVTPEGRDAVGMRLIGAHQVSNALAAAAVCTALEIPIEVIASGLSTADNTSKWRMQIDEVDDLLIINDSYNANPESMKAALDSLVLFAQERGGASWAFLGQMHELGPQSNALHASVAAHAHELGIDHLVSVGTRAFAEGIPAMSPTTLHYCEDIEQALSLASHCAPGDVVLVKASRSEHFEMLSRGLEDSWKQLRREDKK</sequence>
<keyword evidence="2" id="KW-0436">Ligase</keyword>
<dbReference type="Gene3D" id="3.90.190.20">
    <property type="entry name" value="Mur ligase, C-terminal domain"/>
    <property type="match status" value="1"/>
</dbReference>
<evidence type="ECO:0000256" key="6">
    <source>
        <dbReference type="ARBA" id="ARBA00022960"/>
    </source>
</evidence>
<keyword evidence="4" id="KW-0547">Nucleotide-binding</keyword>
<name>A0A094Q509_9ZZZZ</name>
<dbReference type="InterPro" id="IPR051046">
    <property type="entry name" value="MurCDEF_CellWall_CoF430Synth"/>
</dbReference>
<dbReference type="SUPFAM" id="SSF53244">
    <property type="entry name" value="MurD-like peptide ligases, peptide-binding domain"/>
    <property type="match status" value="1"/>
</dbReference>
<evidence type="ECO:0000256" key="7">
    <source>
        <dbReference type="ARBA" id="ARBA00022984"/>
    </source>
</evidence>
<dbReference type="EMBL" id="JNSK01000014">
    <property type="protein sequence ID" value="KGA19255.1"/>
    <property type="molecule type" value="Genomic_DNA"/>
</dbReference>
<keyword evidence="3" id="KW-0132">Cell division</keyword>
<evidence type="ECO:0000256" key="8">
    <source>
        <dbReference type="ARBA" id="ARBA00023306"/>
    </source>
</evidence>
<dbReference type="Pfam" id="PF08245">
    <property type="entry name" value="Mur_ligase_M"/>
    <property type="match status" value="1"/>
</dbReference>
<dbReference type="SUPFAM" id="SSF63418">
    <property type="entry name" value="MurE/MurF N-terminal domain"/>
    <property type="match status" value="1"/>
</dbReference>
<keyword evidence="8" id="KW-0131">Cell cycle</keyword>
<gene>
    <name evidence="14" type="ORF">GM50_5890</name>
</gene>
<dbReference type="InterPro" id="IPR036565">
    <property type="entry name" value="Mur-like_cat_sf"/>
</dbReference>
<dbReference type="Gene3D" id="3.40.1390.10">
    <property type="entry name" value="MurE/MurF, N-terminal domain"/>
    <property type="match status" value="1"/>
</dbReference>
<feature type="domain" description="Mur ligase C-terminal" evidence="12">
    <location>
        <begin position="316"/>
        <end position="438"/>
    </location>
</feature>
<feature type="domain" description="Mur ligase central" evidence="13">
    <location>
        <begin position="106"/>
        <end position="292"/>
    </location>
</feature>
<dbReference type="GO" id="GO:0009252">
    <property type="term" value="P:peptidoglycan biosynthetic process"/>
    <property type="evidence" value="ECO:0007669"/>
    <property type="project" value="UniProtKB-KW"/>
</dbReference>
<evidence type="ECO:0000313" key="14">
    <source>
        <dbReference type="EMBL" id="KGA19255.1"/>
    </source>
</evidence>
<evidence type="ECO:0000256" key="9">
    <source>
        <dbReference type="ARBA" id="ARBA00023316"/>
    </source>
</evidence>
<keyword evidence="9" id="KW-0961">Cell wall biogenesis/degradation</keyword>
<organism evidence="14">
    <name type="scientific">freshwater metagenome</name>
    <dbReference type="NCBI Taxonomy" id="449393"/>
    <lineage>
        <taxon>unclassified sequences</taxon>
        <taxon>metagenomes</taxon>
        <taxon>ecological metagenomes</taxon>
    </lineage>
</organism>
<dbReference type="GO" id="GO:0047480">
    <property type="term" value="F:UDP-N-acetylmuramoyl-tripeptide-D-alanyl-D-alanine ligase activity"/>
    <property type="evidence" value="ECO:0007669"/>
    <property type="project" value="InterPro"/>
</dbReference>
<dbReference type="PANTHER" id="PTHR43024:SF1">
    <property type="entry name" value="UDP-N-ACETYLMURAMOYL-TRIPEPTIDE--D-ALANYL-D-ALANINE LIGASE"/>
    <property type="match status" value="1"/>
</dbReference>
<dbReference type="InterPro" id="IPR013221">
    <property type="entry name" value="Mur_ligase_cen"/>
</dbReference>
<dbReference type="InterPro" id="IPR036615">
    <property type="entry name" value="Mur_ligase_C_dom_sf"/>
</dbReference>
<evidence type="ECO:0000256" key="2">
    <source>
        <dbReference type="ARBA" id="ARBA00022598"/>
    </source>
</evidence>
<evidence type="ECO:0000259" key="13">
    <source>
        <dbReference type="Pfam" id="PF08245"/>
    </source>
</evidence>
<evidence type="ECO:0000256" key="4">
    <source>
        <dbReference type="ARBA" id="ARBA00022741"/>
    </source>
</evidence>
<protein>
    <recommendedName>
        <fullName evidence="10">UDP-MurNAc-pentapeptide synthetase</fullName>
    </recommendedName>
</protein>
<keyword evidence="1" id="KW-0963">Cytoplasm</keyword>
<keyword evidence="6" id="KW-0133">Cell shape</keyword>
<dbReference type="GO" id="GO:0071555">
    <property type="term" value="P:cell wall organization"/>
    <property type="evidence" value="ECO:0007669"/>
    <property type="project" value="UniProtKB-KW"/>
</dbReference>
<evidence type="ECO:0000256" key="1">
    <source>
        <dbReference type="ARBA" id="ARBA00022490"/>
    </source>
</evidence>
<evidence type="ECO:0000256" key="3">
    <source>
        <dbReference type="ARBA" id="ARBA00022618"/>
    </source>
</evidence>
<evidence type="ECO:0000259" key="11">
    <source>
        <dbReference type="Pfam" id="PF01225"/>
    </source>
</evidence>
<dbReference type="AlphaFoldDB" id="A0A094Q509"/>
<dbReference type="Gene3D" id="3.40.1190.10">
    <property type="entry name" value="Mur-like, catalytic domain"/>
    <property type="match status" value="1"/>
</dbReference>
<dbReference type="NCBIfam" id="TIGR01143">
    <property type="entry name" value="murF"/>
    <property type="match status" value="1"/>
</dbReference>
<dbReference type="Pfam" id="PF01225">
    <property type="entry name" value="Mur_ligase"/>
    <property type="match status" value="1"/>
</dbReference>
<evidence type="ECO:0000259" key="12">
    <source>
        <dbReference type="Pfam" id="PF02875"/>
    </source>
</evidence>
<dbReference type="SUPFAM" id="SSF53623">
    <property type="entry name" value="MurD-like peptide ligases, catalytic domain"/>
    <property type="match status" value="1"/>
</dbReference>